<keyword evidence="1" id="KW-0472">Membrane</keyword>
<reference evidence="2 3" key="1">
    <citation type="submission" date="2018-12" db="EMBL/GenBank/DDBJ databases">
        <authorList>
            <person name="Yu L."/>
        </authorList>
    </citation>
    <scope>NUCLEOTIDE SEQUENCE [LARGE SCALE GENOMIC DNA]</scope>
    <source>
        <strain evidence="2 3">S5H2222</strain>
    </source>
</reference>
<dbReference type="InterPro" id="IPR027056">
    <property type="entry name" value="Gluconate_2DH_su3"/>
</dbReference>
<feature type="transmembrane region" description="Helical" evidence="1">
    <location>
        <begin position="21"/>
        <end position="40"/>
    </location>
</feature>
<proteinExistence type="predicted"/>
<evidence type="ECO:0000313" key="3">
    <source>
        <dbReference type="Proteomes" id="UP000276349"/>
    </source>
</evidence>
<dbReference type="InterPro" id="IPR006311">
    <property type="entry name" value="TAT_signal"/>
</dbReference>
<dbReference type="NCBIfam" id="TIGR01409">
    <property type="entry name" value="TAT_signal_seq"/>
    <property type="match status" value="1"/>
</dbReference>
<keyword evidence="1" id="KW-1133">Transmembrane helix</keyword>
<keyword evidence="3" id="KW-1185">Reference proteome</keyword>
<gene>
    <name evidence="2" type="ORF">EKG35_09895</name>
</gene>
<evidence type="ECO:0000313" key="2">
    <source>
        <dbReference type="EMBL" id="RTQ93120.1"/>
    </source>
</evidence>
<dbReference type="EMBL" id="RXNR01000023">
    <property type="protein sequence ID" value="RTQ93120.1"/>
    <property type="molecule type" value="Genomic_DNA"/>
</dbReference>
<name>A0A3S0JWT5_9BACI</name>
<dbReference type="Proteomes" id="UP000276349">
    <property type="component" value="Unassembled WGS sequence"/>
</dbReference>
<dbReference type="Pfam" id="PF13618">
    <property type="entry name" value="Gluconate_2-dh3"/>
    <property type="match status" value="1"/>
</dbReference>
<dbReference type="PROSITE" id="PS51318">
    <property type="entry name" value="TAT"/>
    <property type="match status" value="1"/>
</dbReference>
<dbReference type="RefSeq" id="WP_126294293.1">
    <property type="nucleotide sequence ID" value="NZ_RXNR01000023.1"/>
</dbReference>
<dbReference type="OrthoDB" id="8400810at2"/>
<accession>A0A3S0JWT5</accession>
<dbReference type="AlphaFoldDB" id="A0A3S0JWT5"/>
<protein>
    <submittedName>
        <fullName evidence="2">Gluconate 2-dehydrogenase subunit 3 family protein</fullName>
    </submittedName>
</protein>
<organism evidence="2 3">
    <name type="scientific">Lysinibacillus telephonicus</name>
    <dbReference type="NCBI Taxonomy" id="1714840"/>
    <lineage>
        <taxon>Bacteria</taxon>
        <taxon>Bacillati</taxon>
        <taxon>Bacillota</taxon>
        <taxon>Bacilli</taxon>
        <taxon>Bacillales</taxon>
        <taxon>Bacillaceae</taxon>
        <taxon>Lysinibacillus</taxon>
    </lineage>
</organism>
<comment type="caution">
    <text evidence="2">The sequence shown here is derived from an EMBL/GenBank/DDBJ whole genome shotgun (WGS) entry which is preliminary data.</text>
</comment>
<keyword evidence="1" id="KW-0812">Transmembrane</keyword>
<sequence length="255" mass="28308">MSEKKNSFTEKRSTRRNFIKNSGLTLGGLVLGGAVTSLFVKNNNNATTTTPTEESAHGGAVTQYNHALMFFKPAEYQTTAAAVERIYPEDENGPGAKELGAAIYIDHQLAGQWGNNVKDYRLGAFYKPADNQSPQTVLLRKDLFRAGLEALDEYSKQNYDAVFTGLEPEQQDEVLTAFSEGNVTLYGDTSSAEFFSLLRTMTIEGVYADPMYGGNNEMKGWAMRKYPGTRMQYVNEIQSDEFIELKPEGLSSHMS</sequence>
<evidence type="ECO:0000256" key="1">
    <source>
        <dbReference type="SAM" id="Phobius"/>
    </source>
</evidence>
<dbReference type="InterPro" id="IPR019546">
    <property type="entry name" value="TAT_signal_bac_arc"/>
</dbReference>